<dbReference type="Gene3D" id="3.30.2410.10">
    <property type="entry name" value="Hect, E3 ligase catalytic domain"/>
    <property type="match status" value="1"/>
</dbReference>
<protein>
    <recommendedName>
        <fullName evidence="4">HECT domain-containing protein</fullName>
    </recommendedName>
</protein>
<gene>
    <name evidence="5" type="ORF">FQA47_018418</name>
</gene>
<dbReference type="InterPro" id="IPR000569">
    <property type="entry name" value="HECT_dom"/>
</dbReference>
<feature type="active site" description="Glycyl thioester intermediate" evidence="3">
    <location>
        <position position="159"/>
    </location>
</feature>
<feature type="domain" description="HECT" evidence="4">
    <location>
        <begin position="120"/>
        <end position="192"/>
    </location>
</feature>
<comment type="caution">
    <text evidence="5">The sequence shown here is derived from an EMBL/GenBank/DDBJ whole genome shotgun (WGS) entry which is preliminary data.</text>
</comment>
<evidence type="ECO:0000256" key="3">
    <source>
        <dbReference type="PROSITE-ProRule" id="PRU00104"/>
    </source>
</evidence>
<sequence>MDVFVDLCQSLGLPVWIAALLQSAKRLRSDHSRRKKAYRLLQRKLISHRVGVKDKSLPHQHQPTYVYPEEVKMLIRSAFPKDICGHPDPNHDEVVHITLEDLWKMEGRGKGEVDITYEELLVFTTGADSIPPLGFQQPVLIEFYDQEPGTRRIPYASTCSLTLFLPRGVGEEEDFKELMNTAIKGSLGFGKV</sequence>
<evidence type="ECO:0000313" key="6">
    <source>
        <dbReference type="Proteomes" id="UP000646548"/>
    </source>
</evidence>
<proteinExistence type="predicted"/>
<dbReference type="InterPro" id="IPR035983">
    <property type="entry name" value="Hect_E3_ubiquitin_ligase"/>
</dbReference>
<dbReference type="EMBL" id="WKFB01000469">
    <property type="protein sequence ID" value="KAF6722143.1"/>
    <property type="molecule type" value="Genomic_DNA"/>
</dbReference>
<dbReference type="PROSITE" id="PS50237">
    <property type="entry name" value="HECT"/>
    <property type="match status" value="1"/>
</dbReference>
<dbReference type="AlphaFoldDB" id="A0A834BYI3"/>
<keyword evidence="1" id="KW-0808">Transferase</keyword>
<evidence type="ECO:0000313" key="5">
    <source>
        <dbReference type="EMBL" id="KAF6722143.1"/>
    </source>
</evidence>
<organism evidence="5 6">
    <name type="scientific">Oryzias melastigma</name>
    <name type="common">Marine medaka</name>
    <dbReference type="NCBI Taxonomy" id="30732"/>
    <lineage>
        <taxon>Eukaryota</taxon>
        <taxon>Metazoa</taxon>
        <taxon>Chordata</taxon>
        <taxon>Craniata</taxon>
        <taxon>Vertebrata</taxon>
        <taxon>Euteleostomi</taxon>
        <taxon>Actinopterygii</taxon>
        <taxon>Neopterygii</taxon>
        <taxon>Teleostei</taxon>
        <taxon>Neoteleostei</taxon>
        <taxon>Acanthomorphata</taxon>
        <taxon>Ovalentaria</taxon>
        <taxon>Atherinomorphae</taxon>
        <taxon>Beloniformes</taxon>
        <taxon>Adrianichthyidae</taxon>
        <taxon>Oryziinae</taxon>
        <taxon>Oryzias</taxon>
    </lineage>
</organism>
<name>A0A834BYI3_ORYME</name>
<dbReference type="Proteomes" id="UP000646548">
    <property type="component" value="Unassembled WGS sequence"/>
</dbReference>
<keyword evidence="2 3" id="KW-0833">Ubl conjugation pathway</keyword>
<reference evidence="5" key="1">
    <citation type="journal article" name="BMC Genomics">
        <title>Long-read sequencing and de novo genome assembly of marine medaka (Oryzias melastigma).</title>
        <authorList>
            <person name="Liang P."/>
            <person name="Saqib H.S.A."/>
            <person name="Ni X."/>
            <person name="Shen Y."/>
        </authorList>
    </citation>
    <scope>NUCLEOTIDE SEQUENCE</scope>
    <source>
        <strain evidence="5">Bigg-433</strain>
    </source>
</reference>
<evidence type="ECO:0000256" key="2">
    <source>
        <dbReference type="ARBA" id="ARBA00022786"/>
    </source>
</evidence>
<evidence type="ECO:0000259" key="4">
    <source>
        <dbReference type="PROSITE" id="PS50237"/>
    </source>
</evidence>
<dbReference type="SUPFAM" id="SSF56204">
    <property type="entry name" value="Hect, E3 ligase catalytic domain"/>
    <property type="match status" value="1"/>
</dbReference>
<evidence type="ECO:0000256" key="1">
    <source>
        <dbReference type="ARBA" id="ARBA00022679"/>
    </source>
</evidence>
<accession>A0A834BYI3</accession>
<dbReference type="GO" id="GO:0004842">
    <property type="term" value="F:ubiquitin-protein transferase activity"/>
    <property type="evidence" value="ECO:0007669"/>
    <property type="project" value="InterPro"/>
</dbReference>
<dbReference type="Pfam" id="PF00632">
    <property type="entry name" value="HECT"/>
    <property type="match status" value="1"/>
</dbReference>